<feature type="compositionally biased region" description="Basic residues" evidence="1">
    <location>
        <begin position="48"/>
        <end position="60"/>
    </location>
</feature>
<comment type="caution">
    <text evidence="2">The sequence shown here is derived from an EMBL/GenBank/DDBJ whole genome shotgun (WGS) entry which is preliminary data.</text>
</comment>
<gene>
    <name evidence="2" type="ORF">BST13_24730</name>
</gene>
<proteinExistence type="predicted"/>
<dbReference type="AlphaFoldDB" id="A0A1X0APG6"/>
<protein>
    <submittedName>
        <fullName evidence="2">Uncharacterized protein</fullName>
    </submittedName>
</protein>
<organism evidence="2 3">
    <name type="scientific">Mycobacterium aquaticum</name>
    <dbReference type="NCBI Taxonomy" id="1927124"/>
    <lineage>
        <taxon>Bacteria</taxon>
        <taxon>Bacillati</taxon>
        <taxon>Actinomycetota</taxon>
        <taxon>Actinomycetes</taxon>
        <taxon>Mycobacteriales</taxon>
        <taxon>Mycobacteriaceae</taxon>
        <taxon>Mycobacterium</taxon>
    </lineage>
</organism>
<name>A0A1X0APG6_9MYCO</name>
<reference evidence="2 3" key="1">
    <citation type="submission" date="2017-02" db="EMBL/GenBank/DDBJ databases">
        <title>The new phylogeny of genus Mycobacterium.</title>
        <authorList>
            <person name="Tortoli E."/>
            <person name="Trovato A."/>
            <person name="Cirillo D.M."/>
        </authorList>
    </citation>
    <scope>NUCLEOTIDE SEQUENCE [LARGE SCALE GENOMIC DNA]</scope>
    <source>
        <strain evidence="2 3">RW6</strain>
    </source>
</reference>
<keyword evidence="3" id="KW-1185">Reference proteome</keyword>
<evidence type="ECO:0000256" key="1">
    <source>
        <dbReference type="SAM" id="MobiDB-lite"/>
    </source>
</evidence>
<sequence>MKPWPRRPKNLAEFDPAEWPDVQAWHAARAKVARSLGRSPLPEVRGMTRIRRGRNGRAVR</sequence>
<feature type="region of interest" description="Disordered" evidence="1">
    <location>
        <begin position="38"/>
        <end position="60"/>
    </location>
</feature>
<evidence type="ECO:0000313" key="2">
    <source>
        <dbReference type="EMBL" id="ORA31566.1"/>
    </source>
</evidence>
<accession>A0A1X0APG6</accession>
<dbReference type="Proteomes" id="UP000192448">
    <property type="component" value="Unassembled WGS sequence"/>
</dbReference>
<dbReference type="STRING" id="1927124.BST13_24730"/>
<evidence type="ECO:0000313" key="3">
    <source>
        <dbReference type="Proteomes" id="UP000192448"/>
    </source>
</evidence>
<dbReference type="EMBL" id="MVHF01000030">
    <property type="protein sequence ID" value="ORA31566.1"/>
    <property type="molecule type" value="Genomic_DNA"/>
</dbReference>